<evidence type="ECO:0000256" key="5">
    <source>
        <dbReference type="ARBA" id="ARBA00023014"/>
    </source>
</evidence>
<dbReference type="CDD" id="cd02068">
    <property type="entry name" value="radical_SAM_B12_BD"/>
    <property type="match status" value="1"/>
</dbReference>
<dbReference type="Pfam" id="PF02310">
    <property type="entry name" value="B12-binding"/>
    <property type="match status" value="1"/>
</dbReference>
<dbReference type="AlphaFoldDB" id="X0XIL8"/>
<evidence type="ECO:0000256" key="4">
    <source>
        <dbReference type="ARBA" id="ARBA00023004"/>
    </source>
</evidence>
<keyword evidence="3" id="KW-0479">Metal-binding</keyword>
<keyword evidence="4" id="KW-0408">Iron</keyword>
<evidence type="ECO:0000256" key="1">
    <source>
        <dbReference type="ARBA" id="ARBA00001966"/>
    </source>
</evidence>
<evidence type="ECO:0000256" key="3">
    <source>
        <dbReference type="ARBA" id="ARBA00022723"/>
    </source>
</evidence>
<gene>
    <name evidence="7" type="ORF">S01H1_65202</name>
</gene>
<proteinExistence type="predicted"/>
<evidence type="ECO:0000313" key="7">
    <source>
        <dbReference type="EMBL" id="GAG35237.1"/>
    </source>
</evidence>
<dbReference type="PROSITE" id="PS51332">
    <property type="entry name" value="B12_BINDING"/>
    <property type="match status" value="1"/>
</dbReference>
<feature type="non-terminal residue" evidence="7">
    <location>
        <position position="129"/>
    </location>
</feature>
<dbReference type="EMBL" id="BARS01043028">
    <property type="protein sequence ID" value="GAG35237.1"/>
    <property type="molecule type" value="Genomic_DNA"/>
</dbReference>
<keyword evidence="5" id="KW-0411">Iron-sulfur</keyword>
<dbReference type="PANTHER" id="PTHR43409:SF4">
    <property type="entry name" value="RADICAL SAM SUPERFAMILY PROTEIN"/>
    <property type="match status" value="1"/>
</dbReference>
<dbReference type="GO" id="GO:0051536">
    <property type="term" value="F:iron-sulfur cluster binding"/>
    <property type="evidence" value="ECO:0007669"/>
    <property type="project" value="UniProtKB-KW"/>
</dbReference>
<evidence type="ECO:0000259" key="6">
    <source>
        <dbReference type="PROSITE" id="PS51332"/>
    </source>
</evidence>
<dbReference type="InterPro" id="IPR006158">
    <property type="entry name" value="Cobalamin-bd"/>
</dbReference>
<sequence>MKIVFVYPDFMKGAEGKYYEGIASLSAVLKAGGHKVELFHMIKKISGTEFAGVFEKRYPDTDIIAFSSTTNAFPYVAEYAKEIRKKNNVLTVCGGTHPTLCPEESIGAYGIDVICRGEGEYAMSELCGR</sequence>
<organism evidence="7">
    <name type="scientific">marine sediment metagenome</name>
    <dbReference type="NCBI Taxonomy" id="412755"/>
    <lineage>
        <taxon>unclassified sequences</taxon>
        <taxon>metagenomes</taxon>
        <taxon>ecological metagenomes</taxon>
    </lineage>
</organism>
<dbReference type="Gene3D" id="3.40.50.280">
    <property type="entry name" value="Cobalamin-binding domain"/>
    <property type="match status" value="1"/>
</dbReference>
<comment type="cofactor">
    <cofactor evidence="1">
        <name>[4Fe-4S] cluster</name>
        <dbReference type="ChEBI" id="CHEBI:49883"/>
    </cofactor>
</comment>
<dbReference type="GO" id="GO:0031419">
    <property type="term" value="F:cobalamin binding"/>
    <property type="evidence" value="ECO:0007669"/>
    <property type="project" value="InterPro"/>
</dbReference>
<reference evidence="7" key="1">
    <citation type="journal article" date="2014" name="Front. Microbiol.">
        <title>High frequency of phylogenetically diverse reductive dehalogenase-homologous genes in deep subseafloor sedimentary metagenomes.</title>
        <authorList>
            <person name="Kawai M."/>
            <person name="Futagami T."/>
            <person name="Toyoda A."/>
            <person name="Takaki Y."/>
            <person name="Nishi S."/>
            <person name="Hori S."/>
            <person name="Arai W."/>
            <person name="Tsubouchi T."/>
            <person name="Morono Y."/>
            <person name="Uchiyama I."/>
            <person name="Ito T."/>
            <person name="Fujiyama A."/>
            <person name="Inagaki F."/>
            <person name="Takami H."/>
        </authorList>
    </citation>
    <scope>NUCLEOTIDE SEQUENCE</scope>
    <source>
        <strain evidence="7">Expedition CK06-06</strain>
    </source>
</reference>
<feature type="domain" description="B12-binding" evidence="6">
    <location>
        <begin position="1"/>
        <end position="129"/>
    </location>
</feature>
<keyword evidence="2" id="KW-0949">S-adenosyl-L-methionine</keyword>
<dbReference type="InterPro" id="IPR051198">
    <property type="entry name" value="BchE-like"/>
</dbReference>
<comment type="caution">
    <text evidence="7">The sequence shown here is derived from an EMBL/GenBank/DDBJ whole genome shotgun (WGS) entry which is preliminary data.</text>
</comment>
<dbReference type="GO" id="GO:0046872">
    <property type="term" value="F:metal ion binding"/>
    <property type="evidence" value="ECO:0007669"/>
    <property type="project" value="UniProtKB-KW"/>
</dbReference>
<dbReference type="PANTHER" id="PTHR43409">
    <property type="entry name" value="ANAEROBIC MAGNESIUM-PROTOPORPHYRIN IX MONOMETHYL ESTER CYCLASE-RELATED"/>
    <property type="match status" value="1"/>
</dbReference>
<name>X0XIL8_9ZZZZ</name>
<accession>X0XIL8</accession>
<protein>
    <recommendedName>
        <fullName evidence="6">B12-binding domain-containing protein</fullName>
    </recommendedName>
</protein>
<evidence type="ECO:0000256" key="2">
    <source>
        <dbReference type="ARBA" id="ARBA00022691"/>
    </source>
</evidence>